<accession>A0A3B0SDW2</accession>
<gene>
    <name evidence="1" type="ORF">MNBD_ACTINO01-1331</name>
</gene>
<evidence type="ECO:0000313" key="1">
    <source>
        <dbReference type="EMBL" id="VAW04441.1"/>
    </source>
</evidence>
<dbReference type="EMBL" id="UOEI01000396">
    <property type="protein sequence ID" value="VAW04441.1"/>
    <property type="molecule type" value="Genomic_DNA"/>
</dbReference>
<protein>
    <submittedName>
        <fullName evidence="1">Uncharacterized protein</fullName>
    </submittedName>
</protein>
<organism evidence="1">
    <name type="scientific">hydrothermal vent metagenome</name>
    <dbReference type="NCBI Taxonomy" id="652676"/>
    <lineage>
        <taxon>unclassified sequences</taxon>
        <taxon>metagenomes</taxon>
        <taxon>ecological metagenomes</taxon>
    </lineage>
</organism>
<reference evidence="1" key="1">
    <citation type="submission" date="2018-06" db="EMBL/GenBank/DDBJ databases">
        <authorList>
            <person name="Zhirakovskaya E."/>
        </authorList>
    </citation>
    <scope>NUCLEOTIDE SEQUENCE</scope>
</reference>
<proteinExistence type="predicted"/>
<dbReference type="AlphaFoldDB" id="A0A3B0SDW2"/>
<sequence length="87" mass="9789">MLTRTFNRLFSRLVTSFERYQDVPRSPQNVIELASARHELDLARSAIAVERHIIMSGGGHREPVRRTAVSQDNLARLRVLGTGFVSG</sequence>
<name>A0A3B0SDW2_9ZZZZ</name>